<sequence length="387" mass="43756">MRPAIIKIKINSVTSRTLVFSLALLLVFLSGSQMSSQQRGKEFLQKEKTTVQQPKLAKIVMGYYPGWKKSEFSHSLIDFSGLTHLAHAFTKPDIEGNLVIDPAYLYPELVAAAHAHSVKVVMSIGGWDNCEGFPPTAASPEKRSRFIGQIVDFCQSNGYDGVDLDWEFVSSEQESQNFSALVRELSTALRAMEPPRLLTMAAPSGPYYGKWINFEELHPFFDYIALMTYDYHGAWSDHSGHNSPLYTCQNDPCGSWDDSFSYAVIREIPLDKLLLGIPFFGRSFNTGKLYAPSTQSQYYTYTDIQKLLASGWKYNWDFCSQGPFLLSPSRTTLLSFDDIRSVFRKCRYVIDNGLAGVIIWEITADRHNGRPELLQTIARTFRVPAQK</sequence>
<evidence type="ECO:0000256" key="7">
    <source>
        <dbReference type="RuleBase" id="RU004453"/>
    </source>
</evidence>
<evidence type="ECO:0000256" key="5">
    <source>
        <dbReference type="ARBA" id="ARBA00023295"/>
    </source>
</evidence>
<dbReference type="InterPro" id="IPR011583">
    <property type="entry name" value="Chitinase_II/V-like_cat"/>
</dbReference>
<dbReference type="Pfam" id="PF00704">
    <property type="entry name" value="Glyco_hydro_18"/>
    <property type="match status" value="1"/>
</dbReference>
<dbReference type="GO" id="GO:0005576">
    <property type="term" value="C:extracellular region"/>
    <property type="evidence" value="ECO:0007669"/>
    <property type="project" value="TreeGrafter"/>
</dbReference>
<evidence type="ECO:0000313" key="10">
    <source>
        <dbReference type="Proteomes" id="UP000257323"/>
    </source>
</evidence>
<reference evidence="9 10" key="1">
    <citation type="submission" date="2018-08" db="EMBL/GenBank/DDBJ databases">
        <title>Genome analysis of the thermophilic bacterium of the candidate phylum Aminicenantes from deep subsurface aquifer revealed its physiology and ecological role.</title>
        <authorList>
            <person name="Kadnikov V.V."/>
            <person name="Mardanov A.V."/>
            <person name="Beletsky A.V."/>
            <person name="Karnachuk O.V."/>
            <person name="Ravin N.V."/>
        </authorList>
    </citation>
    <scope>NUCLEOTIDE SEQUENCE [LARGE SCALE GENOMIC DNA]</scope>
    <source>
        <strain evidence="9">BY38</strain>
    </source>
</reference>
<proteinExistence type="inferred from homology"/>
<evidence type="ECO:0000259" key="8">
    <source>
        <dbReference type="PROSITE" id="PS51910"/>
    </source>
</evidence>
<evidence type="ECO:0000256" key="3">
    <source>
        <dbReference type="ARBA" id="ARBA00022801"/>
    </source>
</evidence>
<keyword evidence="4" id="KW-0146">Chitin degradation</keyword>
<dbReference type="AlphaFoldDB" id="A0A3E2BKN6"/>
<dbReference type="InterPro" id="IPR050314">
    <property type="entry name" value="Glycosyl_Hydrlase_18"/>
</dbReference>
<dbReference type="InterPro" id="IPR017853">
    <property type="entry name" value="GH"/>
</dbReference>
<dbReference type="InterPro" id="IPR001223">
    <property type="entry name" value="Glyco_hydro18_cat"/>
</dbReference>
<evidence type="ECO:0000256" key="6">
    <source>
        <dbReference type="RuleBase" id="RU000489"/>
    </source>
</evidence>
<dbReference type="EMBL" id="QUAH01000011">
    <property type="protein sequence ID" value="RFT15254.1"/>
    <property type="molecule type" value="Genomic_DNA"/>
</dbReference>
<comment type="caution">
    <text evidence="9">The sequence shown here is derived from an EMBL/GenBank/DDBJ whole genome shotgun (WGS) entry which is preliminary data.</text>
</comment>
<dbReference type="SUPFAM" id="SSF51445">
    <property type="entry name" value="(Trans)glycosidases"/>
    <property type="match status" value="1"/>
</dbReference>
<dbReference type="Proteomes" id="UP000257323">
    <property type="component" value="Unassembled WGS sequence"/>
</dbReference>
<evidence type="ECO:0000256" key="2">
    <source>
        <dbReference type="ARBA" id="ARBA00012729"/>
    </source>
</evidence>
<dbReference type="PANTHER" id="PTHR11177">
    <property type="entry name" value="CHITINASE"/>
    <property type="match status" value="1"/>
</dbReference>
<keyword evidence="4" id="KW-0119">Carbohydrate metabolism</keyword>
<dbReference type="PROSITE" id="PS51910">
    <property type="entry name" value="GH18_2"/>
    <property type="match status" value="1"/>
</dbReference>
<dbReference type="InterPro" id="IPR029070">
    <property type="entry name" value="Chitinase_insertion_sf"/>
</dbReference>
<organism evidence="9 10">
    <name type="scientific">Candidatus Saccharicenans subterraneus</name>
    <dbReference type="NCBI Taxonomy" id="2508984"/>
    <lineage>
        <taxon>Bacteria</taxon>
        <taxon>Candidatus Aminicenantota</taxon>
        <taxon>Candidatus Aminicenantia</taxon>
        <taxon>Candidatus Aminicenantales</taxon>
        <taxon>Candidatus Saccharicenantaceae</taxon>
        <taxon>Candidatus Saccharicenans</taxon>
    </lineage>
</organism>
<comment type="catalytic activity">
    <reaction evidence="1">
        <text>Random endo-hydrolysis of N-acetyl-beta-D-glucosaminide (1-&gt;4)-beta-linkages in chitin and chitodextrins.</text>
        <dbReference type="EC" id="3.2.1.14"/>
    </reaction>
</comment>
<evidence type="ECO:0000313" key="9">
    <source>
        <dbReference type="EMBL" id="RFT15254.1"/>
    </source>
</evidence>
<keyword evidence="3 6" id="KW-0378">Hydrolase</keyword>
<dbReference type="EC" id="3.2.1.14" evidence="2"/>
<gene>
    <name evidence="9" type="ORF">OP8BY_0549</name>
</gene>
<feature type="domain" description="GH18" evidence="8">
    <location>
        <begin position="58"/>
        <end position="384"/>
    </location>
</feature>
<name>A0A3E2BKN6_9BACT</name>
<dbReference type="Gene3D" id="3.20.20.80">
    <property type="entry name" value="Glycosidases"/>
    <property type="match status" value="1"/>
</dbReference>
<evidence type="ECO:0000256" key="4">
    <source>
        <dbReference type="ARBA" id="ARBA00023024"/>
    </source>
</evidence>
<keyword evidence="4" id="KW-0624">Polysaccharide degradation</keyword>
<dbReference type="Gene3D" id="3.10.50.10">
    <property type="match status" value="1"/>
</dbReference>
<keyword evidence="5 6" id="KW-0326">Glycosidase</keyword>
<dbReference type="GO" id="GO:0005975">
    <property type="term" value="P:carbohydrate metabolic process"/>
    <property type="evidence" value="ECO:0007669"/>
    <property type="project" value="InterPro"/>
</dbReference>
<accession>A0A3E2BKN6</accession>
<dbReference type="PANTHER" id="PTHR11177:SF317">
    <property type="entry name" value="CHITINASE 12-RELATED"/>
    <property type="match status" value="1"/>
</dbReference>
<dbReference type="InterPro" id="IPR001579">
    <property type="entry name" value="Glyco_hydro_18_chit_AS"/>
</dbReference>
<dbReference type="GO" id="GO:0008061">
    <property type="term" value="F:chitin binding"/>
    <property type="evidence" value="ECO:0007669"/>
    <property type="project" value="InterPro"/>
</dbReference>
<dbReference type="GO" id="GO:0008843">
    <property type="term" value="F:endochitinase activity"/>
    <property type="evidence" value="ECO:0007669"/>
    <property type="project" value="UniProtKB-EC"/>
</dbReference>
<evidence type="ECO:0000256" key="1">
    <source>
        <dbReference type="ARBA" id="ARBA00000822"/>
    </source>
</evidence>
<comment type="similarity">
    <text evidence="7">Belongs to the glycosyl hydrolase 18 family.</text>
</comment>
<dbReference type="SMART" id="SM00636">
    <property type="entry name" value="Glyco_18"/>
    <property type="match status" value="1"/>
</dbReference>
<protein>
    <recommendedName>
        <fullName evidence="2">chitinase</fullName>
        <ecNumber evidence="2">3.2.1.14</ecNumber>
    </recommendedName>
</protein>
<dbReference type="GO" id="GO:0006032">
    <property type="term" value="P:chitin catabolic process"/>
    <property type="evidence" value="ECO:0007669"/>
    <property type="project" value="UniProtKB-KW"/>
</dbReference>
<dbReference type="PROSITE" id="PS01095">
    <property type="entry name" value="GH18_1"/>
    <property type="match status" value="1"/>
</dbReference>